<evidence type="ECO:0000313" key="3">
    <source>
        <dbReference type="Proteomes" id="UP000235786"/>
    </source>
</evidence>
<gene>
    <name evidence="2" type="ORF">L207DRAFT_519367</name>
</gene>
<dbReference type="OrthoDB" id="3504251at2759"/>
<dbReference type="AlphaFoldDB" id="A0A2J6QZD3"/>
<feature type="region of interest" description="Disordered" evidence="1">
    <location>
        <begin position="1"/>
        <end position="62"/>
    </location>
</feature>
<organism evidence="2 3">
    <name type="scientific">Hyaloscypha variabilis (strain UAMH 11265 / GT02V1 / F)</name>
    <name type="common">Meliniomyces variabilis</name>
    <dbReference type="NCBI Taxonomy" id="1149755"/>
    <lineage>
        <taxon>Eukaryota</taxon>
        <taxon>Fungi</taxon>
        <taxon>Dikarya</taxon>
        <taxon>Ascomycota</taxon>
        <taxon>Pezizomycotina</taxon>
        <taxon>Leotiomycetes</taxon>
        <taxon>Helotiales</taxon>
        <taxon>Hyaloscyphaceae</taxon>
        <taxon>Hyaloscypha</taxon>
        <taxon>Hyaloscypha variabilis</taxon>
    </lineage>
</organism>
<dbReference type="EMBL" id="KZ613962">
    <property type="protein sequence ID" value="PMD31599.1"/>
    <property type="molecule type" value="Genomic_DNA"/>
</dbReference>
<evidence type="ECO:0000313" key="2">
    <source>
        <dbReference type="EMBL" id="PMD31599.1"/>
    </source>
</evidence>
<feature type="compositionally biased region" description="Polar residues" evidence="1">
    <location>
        <begin position="44"/>
        <end position="59"/>
    </location>
</feature>
<evidence type="ECO:0000256" key="1">
    <source>
        <dbReference type="SAM" id="MobiDB-lite"/>
    </source>
</evidence>
<proteinExistence type="predicted"/>
<name>A0A2J6QZD3_HYAVF</name>
<reference evidence="2 3" key="1">
    <citation type="submission" date="2016-04" db="EMBL/GenBank/DDBJ databases">
        <title>A degradative enzymes factory behind the ericoid mycorrhizal symbiosis.</title>
        <authorList>
            <consortium name="DOE Joint Genome Institute"/>
            <person name="Martino E."/>
            <person name="Morin E."/>
            <person name="Grelet G."/>
            <person name="Kuo A."/>
            <person name="Kohler A."/>
            <person name="Daghino S."/>
            <person name="Barry K."/>
            <person name="Choi C."/>
            <person name="Cichocki N."/>
            <person name="Clum A."/>
            <person name="Copeland A."/>
            <person name="Hainaut M."/>
            <person name="Haridas S."/>
            <person name="Labutti K."/>
            <person name="Lindquist E."/>
            <person name="Lipzen A."/>
            <person name="Khouja H.-R."/>
            <person name="Murat C."/>
            <person name="Ohm R."/>
            <person name="Olson A."/>
            <person name="Spatafora J."/>
            <person name="Veneault-Fourrey C."/>
            <person name="Henrissat B."/>
            <person name="Grigoriev I."/>
            <person name="Martin F."/>
            <person name="Perotto S."/>
        </authorList>
    </citation>
    <scope>NUCLEOTIDE SEQUENCE [LARGE SCALE GENOMIC DNA]</scope>
    <source>
        <strain evidence="2 3">F</strain>
    </source>
</reference>
<keyword evidence="3" id="KW-1185">Reference proteome</keyword>
<sequence>MSRIRVESPQPVNLPATTQTQTQLATPLTRTPSKRRRERGLSNAHANPDSTNSAVSKKVTTPRRVPAPCKFTLKQVEDAQKEEWEAEWDAWVVGHLWVKDKNYEHPAGTTTIYRRNAMNSFFVNQSELDTLPYQEFPNRYNCAIPIRSYKREDVRTLACRKHAMLAGLHKQGLALKELLRRGEKLQTQMQLRLSASPPSSLSSSLSTPISPVPISIRPHSVPALPTQIPNPKKALAHVSVSVIEMPLDEAWVPPVWQRAHLSGSPTISDFDPEDLGDMSVRSYQRLEWPMSP</sequence>
<feature type="compositionally biased region" description="Low complexity" evidence="1">
    <location>
        <begin position="14"/>
        <end position="31"/>
    </location>
</feature>
<dbReference type="Proteomes" id="UP000235786">
    <property type="component" value="Unassembled WGS sequence"/>
</dbReference>
<accession>A0A2J6QZD3</accession>
<protein>
    <submittedName>
        <fullName evidence="2">Uncharacterized protein</fullName>
    </submittedName>
</protein>